<reference evidence="3" key="1">
    <citation type="submission" date="2009-05" db="EMBL/GenBank/DDBJ databases">
        <title>The genome sequence of Ajellomyces capsulatus strain H143.</title>
        <authorList>
            <person name="Champion M."/>
            <person name="Cuomo C.A."/>
            <person name="Ma L.-J."/>
            <person name="Henn M.R."/>
            <person name="Sil A."/>
            <person name="Goldman B."/>
            <person name="Young S.K."/>
            <person name="Kodira C.D."/>
            <person name="Zeng Q."/>
            <person name="Koehrsen M."/>
            <person name="Alvarado L."/>
            <person name="Berlin A.M."/>
            <person name="Borenstein D."/>
            <person name="Chen Z."/>
            <person name="Engels R."/>
            <person name="Freedman E."/>
            <person name="Gellesch M."/>
            <person name="Goldberg J."/>
            <person name="Griggs A."/>
            <person name="Gujja S."/>
            <person name="Heiman D.I."/>
            <person name="Hepburn T.A."/>
            <person name="Howarth C."/>
            <person name="Jen D."/>
            <person name="Larson L."/>
            <person name="Lewis B."/>
            <person name="Mehta T."/>
            <person name="Park D."/>
            <person name="Pearson M."/>
            <person name="Roberts A."/>
            <person name="Saif S."/>
            <person name="Shea T.D."/>
            <person name="Shenoy N."/>
            <person name="Sisk P."/>
            <person name="Stolte C."/>
            <person name="Sykes S."/>
            <person name="Walk T."/>
            <person name="White J."/>
            <person name="Yandava C."/>
            <person name="Klein B."/>
            <person name="McEwen J.G."/>
            <person name="Puccia R."/>
            <person name="Goldman G.H."/>
            <person name="Felipe M.S."/>
            <person name="Nino-Vega G."/>
            <person name="San-Blas G."/>
            <person name="Taylor J.W."/>
            <person name="Mendoza L."/>
            <person name="Galagan J.E."/>
            <person name="Nusbaum C."/>
            <person name="Birren B.W."/>
        </authorList>
    </citation>
    <scope>NUCLEOTIDE SEQUENCE [LARGE SCALE GENOMIC DNA]</scope>
    <source>
        <strain evidence="3">H143</strain>
    </source>
</reference>
<dbReference type="EMBL" id="GG692419">
    <property type="protein sequence ID" value="EER45478.1"/>
    <property type="molecule type" value="Genomic_DNA"/>
</dbReference>
<dbReference type="Pfam" id="PF12223">
    <property type="entry name" value="DUF3602"/>
    <property type="match status" value="1"/>
</dbReference>
<accession>C6H2X5</accession>
<dbReference type="PANTHER" id="PTHR34693:SF2">
    <property type="entry name" value="DUF3602 DOMAIN-CONTAINING PROTEIN"/>
    <property type="match status" value="1"/>
</dbReference>
<dbReference type="InterPro" id="IPR053203">
    <property type="entry name" value="Cisplatin_resist-associated"/>
</dbReference>
<name>C6H2X5_AJECH</name>
<dbReference type="VEuPathDB" id="FungiDB:HCDG_01057"/>
<evidence type="ECO:0000313" key="3">
    <source>
        <dbReference type="Proteomes" id="UP000002624"/>
    </source>
</evidence>
<sequence>MSYHLVEPLPSISHTTRPVTHTARGGAGNVISLKKTTVSSSQSTTSTGPAAALNNRPQVRFTGRTGAGNVHSYSERAIFSFDEELERQLRREKEVAPVFHVGRGGAGNTIIPEGFDLPRKCSRGSVKTASSTESIDADPLKNKTRRNLEMRWGKFMGYS</sequence>
<dbReference type="Proteomes" id="UP000002624">
    <property type="component" value="Unassembled WGS sequence"/>
</dbReference>
<dbReference type="OrthoDB" id="5424462at2759"/>
<proteinExistence type="predicted"/>
<dbReference type="AlphaFoldDB" id="C6H2X5"/>
<feature type="region of interest" description="Disordered" evidence="1">
    <location>
        <begin position="1"/>
        <end position="25"/>
    </location>
</feature>
<dbReference type="eggNOG" id="ENOG502S8NN">
    <property type="taxonomic scope" value="Eukaryota"/>
</dbReference>
<dbReference type="InterPro" id="IPR022024">
    <property type="entry name" value="DUF3602"/>
</dbReference>
<protein>
    <submittedName>
        <fullName evidence="2">Uncharacterized protein</fullName>
    </submittedName>
</protein>
<gene>
    <name evidence="2" type="ORF">HCDG_01057</name>
</gene>
<evidence type="ECO:0000256" key="1">
    <source>
        <dbReference type="SAM" id="MobiDB-lite"/>
    </source>
</evidence>
<feature type="compositionally biased region" description="Low complexity" evidence="1">
    <location>
        <begin position="37"/>
        <end position="47"/>
    </location>
</feature>
<evidence type="ECO:0000313" key="2">
    <source>
        <dbReference type="EMBL" id="EER45478.1"/>
    </source>
</evidence>
<organism evidence="2 3">
    <name type="scientific">Ajellomyces capsulatus (strain H143)</name>
    <name type="common">Darling's disease fungus</name>
    <name type="synonym">Histoplasma capsulatum</name>
    <dbReference type="NCBI Taxonomy" id="544712"/>
    <lineage>
        <taxon>Eukaryota</taxon>
        <taxon>Fungi</taxon>
        <taxon>Dikarya</taxon>
        <taxon>Ascomycota</taxon>
        <taxon>Pezizomycotina</taxon>
        <taxon>Eurotiomycetes</taxon>
        <taxon>Eurotiomycetidae</taxon>
        <taxon>Onygenales</taxon>
        <taxon>Ajellomycetaceae</taxon>
        <taxon>Histoplasma</taxon>
    </lineage>
</organism>
<dbReference type="OMA" id="FKAPKTT"/>
<feature type="region of interest" description="Disordered" evidence="1">
    <location>
        <begin position="37"/>
        <end position="67"/>
    </location>
</feature>
<dbReference type="HOGENOM" id="CLU_101051_0_0_1"/>
<dbReference type="PANTHER" id="PTHR34693">
    <property type="entry name" value="PROTEIN PAR32"/>
    <property type="match status" value="1"/>
</dbReference>